<evidence type="ECO:0000256" key="4">
    <source>
        <dbReference type="SAM" id="Phobius"/>
    </source>
</evidence>
<keyword evidence="2" id="KW-0408">Iron</keyword>
<keyword evidence="3" id="KW-0411">Iron-sulfur</keyword>
<feature type="transmembrane region" description="Helical" evidence="4">
    <location>
        <begin position="62"/>
        <end position="86"/>
    </location>
</feature>
<dbReference type="Pfam" id="PF12838">
    <property type="entry name" value="Fer4_7"/>
    <property type="match status" value="1"/>
</dbReference>
<dbReference type="PROSITE" id="PS00198">
    <property type="entry name" value="4FE4S_FER_1"/>
    <property type="match status" value="1"/>
</dbReference>
<reference evidence="6 7" key="1">
    <citation type="submission" date="2020-08" db="EMBL/GenBank/DDBJ databases">
        <title>Bridging the membrane lipid divide: bacteria of the FCB group superphylum have the potential to synthesize archaeal ether lipids.</title>
        <authorList>
            <person name="Villanueva L."/>
            <person name="Von Meijenfeldt F.A.B."/>
            <person name="Westbye A.B."/>
            <person name="Yadav S."/>
            <person name="Hopmans E.C."/>
            <person name="Dutilh B.E."/>
            <person name="Sinninghe Damste J.S."/>
        </authorList>
    </citation>
    <scope>NUCLEOTIDE SEQUENCE [LARGE SCALE GENOMIC DNA]</scope>
    <source>
        <strain evidence="6">NIOZ-UU36</strain>
    </source>
</reference>
<dbReference type="Gene3D" id="3.30.70.20">
    <property type="match status" value="1"/>
</dbReference>
<dbReference type="AlphaFoldDB" id="A0A8J6THA9"/>
<dbReference type="PROSITE" id="PS51379">
    <property type="entry name" value="4FE4S_FER_2"/>
    <property type="match status" value="1"/>
</dbReference>
<keyword evidence="4" id="KW-1133">Transmembrane helix</keyword>
<comment type="caution">
    <text evidence="6">The sequence shown here is derived from an EMBL/GenBank/DDBJ whole genome shotgun (WGS) entry which is preliminary data.</text>
</comment>
<dbReference type="EMBL" id="JACNJN010000030">
    <property type="protein sequence ID" value="MBC8333899.1"/>
    <property type="molecule type" value="Genomic_DNA"/>
</dbReference>
<evidence type="ECO:0000313" key="7">
    <source>
        <dbReference type="Proteomes" id="UP000614469"/>
    </source>
</evidence>
<evidence type="ECO:0000313" key="6">
    <source>
        <dbReference type="EMBL" id="MBC8333899.1"/>
    </source>
</evidence>
<evidence type="ECO:0000256" key="1">
    <source>
        <dbReference type="ARBA" id="ARBA00022723"/>
    </source>
</evidence>
<accession>A0A8J6THA9</accession>
<keyword evidence="4" id="KW-0472">Membrane</keyword>
<evidence type="ECO:0000256" key="2">
    <source>
        <dbReference type="ARBA" id="ARBA00023004"/>
    </source>
</evidence>
<feature type="transmembrane region" description="Helical" evidence="4">
    <location>
        <begin position="6"/>
        <end position="26"/>
    </location>
</feature>
<dbReference type="SUPFAM" id="SSF54862">
    <property type="entry name" value="4Fe-4S ferredoxins"/>
    <property type="match status" value="1"/>
</dbReference>
<keyword evidence="4" id="KW-0812">Transmembrane</keyword>
<dbReference type="Proteomes" id="UP000614469">
    <property type="component" value="Unassembled WGS sequence"/>
</dbReference>
<dbReference type="InterPro" id="IPR017900">
    <property type="entry name" value="4Fe4S_Fe_S_CS"/>
</dbReference>
<name>A0A8J6THA9_9CHLR</name>
<evidence type="ECO:0000259" key="5">
    <source>
        <dbReference type="PROSITE" id="PS51379"/>
    </source>
</evidence>
<feature type="transmembrane region" description="Helical" evidence="4">
    <location>
        <begin position="38"/>
        <end position="56"/>
    </location>
</feature>
<keyword evidence="1" id="KW-0479">Metal-binding</keyword>
<protein>
    <submittedName>
        <fullName evidence="6">4Fe-4S dicluster domain-containing protein</fullName>
    </submittedName>
</protein>
<dbReference type="PANTHER" id="PTHR42827:SF1">
    <property type="entry name" value="IRON-SULFUR CLUSTER-BINDING PROTEIN"/>
    <property type="match status" value="1"/>
</dbReference>
<feature type="domain" description="4Fe-4S ferredoxin-type" evidence="5">
    <location>
        <begin position="340"/>
        <end position="367"/>
    </location>
</feature>
<dbReference type="InterPro" id="IPR017896">
    <property type="entry name" value="4Fe4S_Fe-S-bd"/>
</dbReference>
<sequence>MTNFTIISLLLIGAAVFFSLAFFGLLSIREKEKRAARVSFSGAISGAVFFFLAAGMPTSARVTILSIMGSLGFGLIVLFVLPIGNVNILNDVPKKQFDERRIMFARANLKVGSPEYESYYKNHPEDKLIDDRTRTKPGLLSPRAKFFDPLLFTAPEASFALTSALRDAVDGPIAETQLTFSTEEISSYLKKLSLYYGALDVGITHLEPYHIYSHTGRGAGIYGAPISLDHTFAIALTVEMDHEMMGDAPHAPVVMESAKQYVESARVAVQIASVIRSLGYAARAHIDGNYQVIAPLVARDAGLGEFGRMSLLMTPNEGPRVRVGVVTTDLPLIADPRSSDSATIDFCNICKKCADNCPSQSIPFGHQEEVDGAFRWRIEPESCFAYWNVIGTDCGRCMTVCPFSHPNNSAHNLVRWGIARSVFFRRVALWMDDLFYGREPIQRPAPAWTRGVSYSHKKEY</sequence>
<organism evidence="6 7">
    <name type="scientific">Candidatus Desulfolinea nitratireducens</name>
    <dbReference type="NCBI Taxonomy" id="2841698"/>
    <lineage>
        <taxon>Bacteria</taxon>
        <taxon>Bacillati</taxon>
        <taxon>Chloroflexota</taxon>
        <taxon>Anaerolineae</taxon>
        <taxon>Anaerolineales</taxon>
        <taxon>Anaerolineales incertae sedis</taxon>
        <taxon>Candidatus Desulfolinea</taxon>
    </lineage>
</organism>
<gene>
    <name evidence="6" type="ORF">H8E29_01420</name>
</gene>
<evidence type="ECO:0000256" key="3">
    <source>
        <dbReference type="ARBA" id="ARBA00023014"/>
    </source>
</evidence>
<dbReference type="GO" id="GO:0051536">
    <property type="term" value="F:iron-sulfur cluster binding"/>
    <property type="evidence" value="ECO:0007669"/>
    <property type="project" value="UniProtKB-KW"/>
</dbReference>
<dbReference type="GO" id="GO:0046872">
    <property type="term" value="F:metal ion binding"/>
    <property type="evidence" value="ECO:0007669"/>
    <property type="project" value="UniProtKB-KW"/>
</dbReference>
<dbReference type="PANTHER" id="PTHR42827">
    <property type="entry name" value="IRON-SULFUR CLUSTER-BINDING PROTEIN-RELATED"/>
    <property type="match status" value="1"/>
</dbReference>
<proteinExistence type="predicted"/>